<sequence>MTLGQRIRHDIEARIHSGALRPGDRIPFEHELVASYGCSRATVSKALEALARGGLIERRRKAGSFVAHPHVQSAVLDVPDLKKLIAGRGETYRWQRLWRGPAPTGAISAIEMPGPVLKVEGVHHASEVPFCLETRFISLVAAPGAGGEDFEQIAPGTWLLDHMPWTRARHLIRAVEANRHQAELLAVASGAACLEIERWTWRLDMSVTHVRQLFPGSRYDLTAEFKPGPA</sequence>
<protein>
    <submittedName>
        <fullName evidence="5">UTRA domain-containing protein</fullName>
    </submittedName>
</protein>
<evidence type="ECO:0000259" key="4">
    <source>
        <dbReference type="PROSITE" id="PS50949"/>
    </source>
</evidence>
<keyword evidence="2" id="KW-0238">DNA-binding</keyword>
<keyword evidence="6" id="KW-1185">Reference proteome</keyword>
<dbReference type="SUPFAM" id="SSF64288">
    <property type="entry name" value="Chorismate lyase-like"/>
    <property type="match status" value="1"/>
</dbReference>
<accession>A0ABU3QC92</accession>
<proteinExistence type="predicted"/>
<dbReference type="Gene3D" id="3.40.1410.10">
    <property type="entry name" value="Chorismate lyase-like"/>
    <property type="match status" value="1"/>
</dbReference>
<dbReference type="InterPro" id="IPR036390">
    <property type="entry name" value="WH_DNA-bd_sf"/>
</dbReference>
<evidence type="ECO:0000313" key="5">
    <source>
        <dbReference type="EMBL" id="MDT9600957.1"/>
    </source>
</evidence>
<evidence type="ECO:0000256" key="2">
    <source>
        <dbReference type="ARBA" id="ARBA00023125"/>
    </source>
</evidence>
<dbReference type="PANTHER" id="PTHR44846">
    <property type="entry name" value="MANNOSYL-D-GLYCERATE TRANSPORT/METABOLISM SYSTEM REPRESSOR MNGR-RELATED"/>
    <property type="match status" value="1"/>
</dbReference>
<dbReference type="CDD" id="cd07377">
    <property type="entry name" value="WHTH_GntR"/>
    <property type="match status" value="1"/>
</dbReference>
<dbReference type="SMART" id="SM00866">
    <property type="entry name" value="UTRA"/>
    <property type="match status" value="1"/>
</dbReference>
<dbReference type="RefSeq" id="WP_315728577.1">
    <property type="nucleotide sequence ID" value="NZ_JAVUPU010000015.1"/>
</dbReference>
<dbReference type="InterPro" id="IPR050679">
    <property type="entry name" value="Bact_HTH_transcr_reg"/>
</dbReference>
<dbReference type="EMBL" id="JAVUPU010000015">
    <property type="protein sequence ID" value="MDT9600957.1"/>
    <property type="molecule type" value="Genomic_DNA"/>
</dbReference>
<comment type="caution">
    <text evidence="5">The sequence shown here is derived from an EMBL/GenBank/DDBJ whole genome shotgun (WGS) entry which is preliminary data.</text>
</comment>
<dbReference type="Pfam" id="PF07702">
    <property type="entry name" value="UTRA"/>
    <property type="match status" value="1"/>
</dbReference>
<dbReference type="Pfam" id="PF00392">
    <property type="entry name" value="GntR"/>
    <property type="match status" value="1"/>
</dbReference>
<reference evidence="5 6" key="1">
    <citation type="submission" date="2023-05" db="EMBL/GenBank/DDBJ databases">
        <authorList>
            <person name="Guo Y."/>
        </authorList>
    </citation>
    <scope>NUCLEOTIDE SEQUENCE [LARGE SCALE GENOMIC DNA]</scope>
    <source>
        <strain evidence="5 6">GR2756</strain>
    </source>
</reference>
<dbReference type="InterPro" id="IPR000524">
    <property type="entry name" value="Tscrpt_reg_HTH_GntR"/>
</dbReference>
<dbReference type="InterPro" id="IPR028978">
    <property type="entry name" value="Chorismate_lyase_/UTRA_dom_sf"/>
</dbReference>
<dbReference type="PANTHER" id="PTHR44846:SF16">
    <property type="entry name" value="TRANSCRIPTIONAL REGULATOR PHNF-RELATED"/>
    <property type="match status" value="1"/>
</dbReference>
<dbReference type="PRINTS" id="PR00035">
    <property type="entry name" value="HTHGNTR"/>
</dbReference>
<keyword evidence="3" id="KW-0804">Transcription</keyword>
<dbReference type="Proteomes" id="UP001259572">
    <property type="component" value="Unassembled WGS sequence"/>
</dbReference>
<name>A0ABU3QC92_9SPHN</name>
<evidence type="ECO:0000256" key="3">
    <source>
        <dbReference type="ARBA" id="ARBA00023163"/>
    </source>
</evidence>
<dbReference type="InterPro" id="IPR011663">
    <property type="entry name" value="UTRA"/>
</dbReference>
<organism evidence="5 6">
    <name type="scientific">Sphingosinicella rhizophila</name>
    <dbReference type="NCBI Taxonomy" id="3050082"/>
    <lineage>
        <taxon>Bacteria</taxon>
        <taxon>Pseudomonadati</taxon>
        <taxon>Pseudomonadota</taxon>
        <taxon>Alphaproteobacteria</taxon>
        <taxon>Sphingomonadales</taxon>
        <taxon>Sphingosinicellaceae</taxon>
        <taxon>Sphingosinicella</taxon>
    </lineage>
</organism>
<dbReference type="SMART" id="SM00345">
    <property type="entry name" value="HTH_GNTR"/>
    <property type="match status" value="1"/>
</dbReference>
<dbReference type="Gene3D" id="1.10.10.10">
    <property type="entry name" value="Winged helix-like DNA-binding domain superfamily/Winged helix DNA-binding domain"/>
    <property type="match status" value="1"/>
</dbReference>
<evidence type="ECO:0000256" key="1">
    <source>
        <dbReference type="ARBA" id="ARBA00023015"/>
    </source>
</evidence>
<dbReference type="SUPFAM" id="SSF46785">
    <property type="entry name" value="Winged helix' DNA-binding domain"/>
    <property type="match status" value="1"/>
</dbReference>
<keyword evidence="1" id="KW-0805">Transcription regulation</keyword>
<evidence type="ECO:0000313" key="6">
    <source>
        <dbReference type="Proteomes" id="UP001259572"/>
    </source>
</evidence>
<dbReference type="InterPro" id="IPR036388">
    <property type="entry name" value="WH-like_DNA-bd_sf"/>
</dbReference>
<feature type="domain" description="HTH gntR-type" evidence="4">
    <location>
        <begin position="1"/>
        <end position="69"/>
    </location>
</feature>
<gene>
    <name evidence="5" type="ORF">RQX22_18540</name>
</gene>
<dbReference type="PROSITE" id="PS50949">
    <property type="entry name" value="HTH_GNTR"/>
    <property type="match status" value="1"/>
</dbReference>